<dbReference type="OrthoDB" id="583449at2"/>
<dbReference type="NCBIfam" id="NF037954">
    <property type="entry name" value="het_cyst_PatD"/>
    <property type="match status" value="1"/>
</dbReference>
<dbReference type="InterPro" id="IPR047810">
    <property type="entry name" value="PatD-like"/>
</dbReference>
<gene>
    <name evidence="1" type="ORF">DYY88_07300</name>
</gene>
<name>A0A4Q7EBL0_9CYAN</name>
<proteinExistence type="predicted"/>
<reference evidence="1 2" key="1">
    <citation type="submission" date="2018-11" db="EMBL/GenBank/DDBJ databases">
        <title>Whole genome sequencing of an environmental sample.</title>
        <authorList>
            <person name="Sarangi A.N."/>
            <person name="Singh D."/>
            <person name="Tripathy S."/>
        </authorList>
    </citation>
    <scope>NUCLEOTIDE SEQUENCE [LARGE SCALE GENOMIC DNA]</scope>
    <source>
        <strain evidence="1 2">Lakshadweep</strain>
    </source>
</reference>
<sequence>MTDANNDPTAVELLTQFVELLTGVQHCAQAAQVDGRSLQQQFLQAQQLYQTQLLPTLMATPSAERLLSYQTEINRALRLLGMDVAFLQSAKNSLTLQKRQAQMQKQLQTLLEFCQGLQVAMDE</sequence>
<accession>A0A4Q7EBL0</accession>
<evidence type="ECO:0000313" key="1">
    <source>
        <dbReference type="EMBL" id="RZM78605.1"/>
    </source>
</evidence>
<organism evidence="1 2">
    <name type="scientific">Leptolyngbya iicbica LK</name>
    <dbReference type="NCBI Taxonomy" id="2294035"/>
    <lineage>
        <taxon>Bacteria</taxon>
        <taxon>Bacillati</taxon>
        <taxon>Cyanobacteriota</taxon>
        <taxon>Cyanophyceae</taxon>
        <taxon>Leptolyngbyales</taxon>
        <taxon>Leptolyngbyaceae</taxon>
        <taxon>Leptolyngbya group</taxon>
        <taxon>Leptolyngbya</taxon>
        <taxon>Leptolyngbya iicbica</taxon>
    </lineage>
</organism>
<evidence type="ECO:0000313" key="2">
    <source>
        <dbReference type="Proteomes" id="UP000292459"/>
    </source>
</evidence>
<dbReference type="AlphaFoldDB" id="A0A4Q7EBL0"/>
<comment type="caution">
    <text evidence="1">The sequence shown here is derived from an EMBL/GenBank/DDBJ whole genome shotgun (WGS) entry which is preliminary data.</text>
</comment>
<dbReference type="RefSeq" id="WP_052288611.1">
    <property type="nucleotide sequence ID" value="NZ_QVFV01000002.1"/>
</dbReference>
<keyword evidence="2" id="KW-1185">Reference proteome</keyword>
<evidence type="ECO:0008006" key="3">
    <source>
        <dbReference type="Google" id="ProtNLM"/>
    </source>
</evidence>
<protein>
    <recommendedName>
        <fullName evidence="3">Heterocyst frequency control protein PatD</fullName>
    </recommendedName>
</protein>
<dbReference type="Proteomes" id="UP000292459">
    <property type="component" value="Unassembled WGS sequence"/>
</dbReference>
<dbReference type="EMBL" id="QVFV01000002">
    <property type="protein sequence ID" value="RZM78605.1"/>
    <property type="molecule type" value="Genomic_DNA"/>
</dbReference>